<protein>
    <recommendedName>
        <fullName evidence="4">Formate dehydrogenase region TAT target</fullName>
    </recommendedName>
</protein>
<dbReference type="STRING" id="472759.Nhal_1620"/>
<evidence type="ECO:0000313" key="2">
    <source>
        <dbReference type="EMBL" id="ADE14754.1"/>
    </source>
</evidence>
<organism evidence="2 3">
    <name type="scientific">Nitrosococcus halophilus (strain Nc4)</name>
    <dbReference type="NCBI Taxonomy" id="472759"/>
    <lineage>
        <taxon>Bacteria</taxon>
        <taxon>Pseudomonadati</taxon>
        <taxon>Pseudomonadota</taxon>
        <taxon>Gammaproteobacteria</taxon>
        <taxon>Chromatiales</taxon>
        <taxon>Chromatiaceae</taxon>
        <taxon>Nitrosococcus</taxon>
    </lineage>
</organism>
<dbReference type="InterPro" id="IPR014177">
    <property type="entry name" value="Formate_DH_TAT-contain"/>
</dbReference>
<dbReference type="RefSeq" id="WP_013032641.1">
    <property type="nucleotide sequence ID" value="NC_013960.1"/>
</dbReference>
<dbReference type="Proteomes" id="UP000001844">
    <property type="component" value="Chromosome"/>
</dbReference>
<keyword evidence="3" id="KW-1185">Reference proteome</keyword>
<keyword evidence="1" id="KW-0732">Signal</keyword>
<dbReference type="InterPro" id="IPR006311">
    <property type="entry name" value="TAT_signal"/>
</dbReference>
<proteinExistence type="predicted"/>
<dbReference type="NCBIfam" id="TIGR01409">
    <property type="entry name" value="TAT_signal_seq"/>
    <property type="match status" value="1"/>
</dbReference>
<dbReference type="EMBL" id="CP001798">
    <property type="protein sequence ID" value="ADE14754.1"/>
    <property type="molecule type" value="Genomic_DNA"/>
</dbReference>
<evidence type="ECO:0008006" key="4">
    <source>
        <dbReference type="Google" id="ProtNLM"/>
    </source>
</evidence>
<dbReference type="KEGG" id="nhl:Nhal_1620"/>
<gene>
    <name evidence="2" type="ordered locus">Nhal_1620</name>
</gene>
<evidence type="ECO:0000313" key="3">
    <source>
        <dbReference type="Proteomes" id="UP000001844"/>
    </source>
</evidence>
<dbReference type="InterPro" id="IPR019546">
    <property type="entry name" value="TAT_signal_bac_arc"/>
</dbReference>
<dbReference type="PIRSF" id="PIRSF036704">
    <property type="entry name" value="UCP036704"/>
    <property type="match status" value="1"/>
</dbReference>
<name>D5C295_NITHN</name>
<dbReference type="AlphaFoldDB" id="D5C295"/>
<dbReference type="HOGENOM" id="CLU_2771689_0_0_6"/>
<dbReference type="PROSITE" id="PS51318">
    <property type="entry name" value="TAT"/>
    <property type="match status" value="1"/>
</dbReference>
<sequence length="69" mass="7879">MNSKLEVVPKKRRQFLKSLALIAGAAAMATTAKGKLTMMPEEKRAHHESQPKGYHVTPHIQKYYQKARF</sequence>
<evidence type="ECO:0000256" key="1">
    <source>
        <dbReference type="ARBA" id="ARBA00022729"/>
    </source>
</evidence>
<reference evidence="3" key="1">
    <citation type="submission" date="2010-04" db="EMBL/GenBank/DDBJ databases">
        <title>Complete genome sequence of Nitrosococcus halophilus Nc4, a salt-adapted, aerobic obligate ammonia-oxidizing sulfur purple bacterium.</title>
        <authorList>
            <consortium name="US DOE Joint Genome Institute"/>
            <person name="Campbell M.A."/>
            <person name="Malfatti S.A."/>
            <person name="Chain P.S.G."/>
            <person name="Heidelberg J.F."/>
            <person name="Ward B.B."/>
            <person name="Klotz M.G."/>
        </authorList>
    </citation>
    <scope>NUCLEOTIDE SEQUENCE [LARGE SCALE GENOMIC DNA]</scope>
    <source>
        <strain evidence="3">Nc4</strain>
    </source>
</reference>
<accession>D5C295</accession>